<keyword evidence="8 9" id="KW-0131">Cell cycle</keyword>
<dbReference type="HAMAP" id="MF_00639">
    <property type="entry name" value="MurD"/>
    <property type="match status" value="1"/>
</dbReference>
<dbReference type="GO" id="GO:0071555">
    <property type="term" value="P:cell wall organization"/>
    <property type="evidence" value="ECO:0007669"/>
    <property type="project" value="UniProtKB-KW"/>
</dbReference>
<comment type="pathway">
    <text evidence="2 9 10">Cell wall biogenesis; peptidoglycan biosynthesis.</text>
</comment>
<reference evidence="13 14" key="1">
    <citation type="submission" date="2019-08" db="EMBL/GenBank/DDBJ databases">
        <title>Complete genome sequence of Candidatus Uab amorphum.</title>
        <authorList>
            <person name="Shiratori T."/>
            <person name="Suzuki S."/>
            <person name="Kakizawa Y."/>
            <person name="Ishida K."/>
        </authorList>
    </citation>
    <scope>NUCLEOTIDE SEQUENCE [LARGE SCALE GENOMIC DNA]</scope>
    <source>
        <strain evidence="13 14">SRT547</strain>
    </source>
</reference>
<keyword evidence="3 9" id="KW-0963">Cytoplasm</keyword>
<dbReference type="Pfam" id="PF08245">
    <property type="entry name" value="Mur_ligase_M"/>
    <property type="match status" value="1"/>
</dbReference>
<dbReference type="GO" id="GO:0051301">
    <property type="term" value="P:cell division"/>
    <property type="evidence" value="ECO:0007669"/>
    <property type="project" value="UniProtKB-KW"/>
</dbReference>
<evidence type="ECO:0000256" key="10">
    <source>
        <dbReference type="RuleBase" id="RU003664"/>
    </source>
</evidence>
<dbReference type="GO" id="GO:0005737">
    <property type="term" value="C:cytoplasm"/>
    <property type="evidence" value="ECO:0007669"/>
    <property type="project" value="UniProtKB-SubCell"/>
</dbReference>
<comment type="catalytic activity">
    <reaction evidence="9 10">
        <text>UDP-N-acetyl-alpha-D-muramoyl-L-alanine + D-glutamate + ATP = UDP-N-acetyl-alpha-D-muramoyl-L-alanyl-D-glutamate + ADP + phosphate + H(+)</text>
        <dbReference type="Rhea" id="RHEA:16429"/>
        <dbReference type="ChEBI" id="CHEBI:15378"/>
        <dbReference type="ChEBI" id="CHEBI:29986"/>
        <dbReference type="ChEBI" id="CHEBI:30616"/>
        <dbReference type="ChEBI" id="CHEBI:43474"/>
        <dbReference type="ChEBI" id="CHEBI:83898"/>
        <dbReference type="ChEBI" id="CHEBI:83900"/>
        <dbReference type="ChEBI" id="CHEBI:456216"/>
        <dbReference type="EC" id="6.3.2.9"/>
    </reaction>
</comment>
<organism evidence="13 14">
    <name type="scientific">Uabimicrobium amorphum</name>
    <dbReference type="NCBI Taxonomy" id="2596890"/>
    <lineage>
        <taxon>Bacteria</taxon>
        <taxon>Pseudomonadati</taxon>
        <taxon>Planctomycetota</taxon>
        <taxon>Candidatus Uabimicrobiia</taxon>
        <taxon>Candidatus Uabimicrobiales</taxon>
        <taxon>Candidatus Uabimicrobiaceae</taxon>
        <taxon>Candidatus Uabimicrobium</taxon>
    </lineage>
</organism>
<accession>A0A5S9F2R8</accession>
<evidence type="ECO:0000256" key="9">
    <source>
        <dbReference type="HAMAP-Rule" id="MF_00639"/>
    </source>
</evidence>
<evidence type="ECO:0000259" key="12">
    <source>
        <dbReference type="Pfam" id="PF08245"/>
    </source>
</evidence>
<dbReference type="InterPro" id="IPR036615">
    <property type="entry name" value="Mur_ligase_C_dom_sf"/>
</dbReference>
<evidence type="ECO:0000313" key="13">
    <source>
        <dbReference type="EMBL" id="BBM82654.1"/>
    </source>
</evidence>
<dbReference type="AlphaFoldDB" id="A0A5S9F2R8"/>
<evidence type="ECO:0000259" key="11">
    <source>
        <dbReference type="Pfam" id="PF02875"/>
    </source>
</evidence>
<dbReference type="PANTHER" id="PTHR43692">
    <property type="entry name" value="UDP-N-ACETYLMURAMOYLALANINE--D-GLUTAMATE LIGASE"/>
    <property type="match status" value="1"/>
</dbReference>
<dbReference type="InterPro" id="IPR018109">
    <property type="entry name" value="Folylpolyglutamate_synth_CS"/>
</dbReference>
<dbReference type="InterPro" id="IPR005762">
    <property type="entry name" value="MurD"/>
</dbReference>
<keyword evidence="6 9" id="KW-0547">Nucleotide-binding</keyword>
<dbReference type="Gene3D" id="3.40.50.720">
    <property type="entry name" value="NAD(P)-binding Rossmann-like Domain"/>
    <property type="match status" value="1"/>
</dbReference>
<comment type="function">
    <text evidence="9 10">Cell wall formation. Catalyzes the addition of glutamate to the nucleotide precursor UDP-N-acetylmuramoyl-L-alanine (UMA).</text>
</comment>
<dbReference type="UniPathway" id="UPA00219"/>
<dbReference type="PROSITE" id="PS01011">
    <property type="entry name" value="FOLYLPOLYGLU_SYNT_1"/>
    <property type="match status" value="1"/>
</dbReference>
<feature type="domain" description="Mur ligase central" evidence="12">
    <location>
        <begin position="107"/>
        <end position="264"/>
    </location>
</feature>
<dbReference type="EC" id="6.3.2.9" evidence="9 10"/>
<evidence type="ECO:0000256" key="8">
    <source>
        <dbReference type="ARBA" id="ARBA00023306"/>
    </source>
</evidence>
<evidence type="ECO:0000256" key="1">
    <source>
        <dbReference type="ARBA" id="ARBA00004496"/>
    </source>
</evidence>
<sequence length="428" mass="48309">MEDKKIAIWGWGKEGISTAKFLQRRGISFTLLNDTDVKVDKSFSNVEDVVIGNKISNVLRHFDIVIKSPGISLYRKEIQLVKRNVVFTSATNLWFEYYAPKYKTIAITGTKGKSTTSSLLTHILRSNGFVVTLAGNIGTPLLDTCDAVCDIYVIELSSYQIADLEYSADINILLNLYPEHLDWHQSIEQYFHDKTKIFRNNENAFNIVNAACISKKLPHNATFNDKDLYAIDDGIYDKRQKIISDSDISLRGVHNYTNICAILLACQCLCLPLNKIKESLITFEPLEYRMHKVATRETITYVCDSISTTPQSTLAAIKTFHNDKLVVILGGQDRGLDWEEFAKELQQCKVHFVINTYETGKKIHTFLQQDGYEQTAYAIDLARAVSFAKKITPRDGVILLSPAAPGYDAFLSFKEKGDVFVKLIDSPS</sequence>
<dbReference type="GO" id="GO:0009252">
    <property type="term" value="P:peptidoglycan biosynthetic process"/>
    <property type="evidence" value="ECO:0007669"/>
    <property type="project" value="UniProtKB-UniRule"/>
</dbReference>
<dbReference type="GO" id="GO:0004326">
    <property type="term" value="F:tetrahydrofolylpolyglutamate synthase activity"/>
    <property type="evidence" value="ECO:0007669"/>
    <property type="project" value="InterPro"/>
</dbReference>
<dbReference type="OrthoDB" id="9809796at2"/>
<proteinExistence type="inferred from homology"/>
<keyword evidence="9 10" id="KW-0961">Cell wall biogenesis/degradation</keyword>
<feature type="domain" description="Mur ligase C-terminal" evidence="11">
    <location>
        <begin position="289"/>
        <end position="401"/>
    </location>
</feature>
<keyword evidence="9 10" id="KW-0573">Peptidoglycan synthesis</keyword>
<dbReference type="EMBL" id="AP019860">
    <property type="protein sequence ID" value="BBM82654.1"/>
    <property type="molecule type" value="Genomic_DNA"/>
</dbReference>
<dbReference type="Gene3D" id="3.40.1190.10">
    <property type="entry name" value="Mur-like, catalytic domain"/>
    <property type="match status" value="1"/>
</dbReference>
<comment type="subcellular location">
    <subcellularLocation>
        <location evidence="1 9 10">Cytoplasm</location>
    </subcellularLocation>
</comment>
<evidence type="ECO:0000256" key="2">
    <source>
        <dbReference type="ARBA" id="ARBA00004752"/>
    </source>
</evidence>
<dbReference type="InterPro" id="IPR036565">
    <property type="entry name" value="Mur-like_cat_sf"/>
</dbReference>
<evidence type="ECO:0000256" key="6">
    <source>
        <dbReference type="ARBA" id="ARBA00022741"/>
    </source>
</evidence>
<keyword evidence="7 9" id="KW-0067">ATP-binding</keyword>
<dbReference type="NCBIfam" id="TIGR01087">
    <property type="entry name" value="murD"/>
    <property type="match status" value="1"/>
</dbReference>
<dbReference type="Pfam" id="PF02875">
    <property type="entry name" value="Mur_ligase_C"/>
    <property type="match status" value="1"/>
</dbReference>
<evidence type="ECO:0000313" key="14">
    <source>
        <dbReference type="Proteomes" id="UP000326354"/>
    </source>
</evidence>
<dbReference type="InterPro" id="IPR013221">
    <property type="entry name" value="Mur_ligase_cen"/>
</dbReference>
<evidence type="ECO:0000256" key="4">
    <source>
        <dbReference type="ARBA" id="ARBA00022598"/>
    </source>
</evidence>
<dbReference type="SUPFAM" id="SSF51984">
    <property type="entry name" value="MurCD N-terminal domain"/>
    <property type="match status" value="1"/>
</dbReference>
<protein>
    <recommendedName>
        <fullName evidence="9 10">UDP-N-acetylmuramoylalanine--D-glutamate ligase</fullName>
        <ecNumber evidence="9 10">6.3.2.9</ecNumber>
    </recommendedName>
    <alternativeName>
        <fullName evidence="9">D-glutamic acid-adding enzyme</fullName>
    </alternativeName>
    <alternativeName>
        <fullName evidence="9">UDP-N-acetylmuramoyl-L-alanyl-D-glutamate synthetase</fullName>
    </alternativeName>
</protein>
<dbReference type="Proteomes" id="UP000326354">
    <property type="component" value="Chromosome"/>
</dbReference>
<name>A0A5S9F2R8_UABAM</name>
<dbReference type="InterPro" id="IPR004101">
    <property type="entry name" value="Mur_ligase_C"/>
</dbReference>
<dbReference type="SUPFAM" id="SSF53623">
    <property type="entry name" value="MurD-like peptide ligases, catalytic domain"/>
    <property type="match status" value="1"/>
</dbReference>
<dbReference type="PANTHER" id="PTHR43692:SF1">
    <property type="entry name" value="UDP-N-ACETYLMURAMOYLALANINE--D-GLUTAMATE LIGASE"/>
    <property type="match status" value="1"/>
</dbReference>
<dbReference type="Pfam" id="PF21799">
    <property type="entry name" value="MurD-like_N"/>
    <property type="match status" value="1"/>
</dbReference>
<keyword evidence="9 10" id="KW-0133">Cell shape</keyword>
<dbReference type="GO" id="GO:0008360">
    <property type="term" value="P:regulation of cell shape"/>
    <property type="evidence" value="ECO:0007669"/>
    <property type="project" value="UniProtKB-KW"/>
</dbReference>
<evidence type="ECO:0000256" key="7">
    <source>
        <dbReference type="ARBA" id="ARBA00022840"/>
    </source>
</evidence>
<gene>
    <name evidence="9" type="primary">murD</name>
    <name evidence="13" type="ORF">UABAM_00997</name>
</gene>
<keyword evidence="5 9" id="KW-0132">Cell division</keyword>
<dbReference type="KEGG" id="uam:UABAM_00997"/>
<dbReference type="Gene3D" id="3.90.190.20">
    <property type="entry name" value="Mur ligase, C-terminal domain"/>
    <property type="match status" value="1"/>
</dbReference>
<evidence type="ECO:0000256" key="3">
    <source>
        <dbReference type="ARBA" id="ARBA00022490"/>
    </source>
</evidence>
<dbReference type="RefSeq" id="WP_151966889.1">
    <property type="nucleotide sequence ID" value="NZ_AP019860.1"/>
</dbReference>
<dbReference type="GO" id="GO:0005524">
    <property type="term" value="F:ATP binding"/>
    <property type="evidence" value="ECO:0007669"/>
    <property type="project" value="UniProtKB-UniRule"/>
</dbReference>
<evidence type="ECO:0000256" key="5">
    <source>
        <dbReference type="ARBA" id="ARBA00022618"/>
    </source>
</evidence>
<dbReference type="SUPFAM" id="SSF53244">
    <property type="entry name" value="MurD-like peptide ligases, peptide-binding domain"/>
    <property type="match status" value="1"/>
</dbReference>
<feature type="binding site" evidence="9">
    <location>
        <begin position="109"/>
        <end position="115"/>
    </location>
    <ligand>
        <name>ATP</name>
        <dbReference type="ChEBI" id="CHEBI:30616"/>
    </ligand>
</feature>
<keyword evidence="14" id="KW-1185">Reference proteome</keyword>
<keyword evidence="4 9" id="KW-0436">Ligase</keyword>
<comment type="similarity">
    <text evidence="9">Belongs to the MurCDEF family.</text>
</comment>
<dbReference type="GO" id="GO:0008764">
    <property type="term" value="F:UDP-N-acetylmuramoylalanine-D-glutamate ligase activity"/>
    <property type="evidence" value="ECO:0007669"/>
    <property type="project" value="UniProtKB-UniRule"/>
</dbReference>